<accession>A0A9D2GSL1</accession>
<dbReference type="AlphaFoldDB" id="A0A9D2GSL1"/>
<reference evidence="1" key="2">
    <citation type="submission" date="2021-04" db="EMBL/GenBank/DDBJ databases">
        <authorList>
            <person name="Gilroy R."/>
        </authorList>
    </citation>
    <scope>NUCLEOTIDE SEQUENCE</scope>
    <source>
        <strain evidence="1">Gambia16-554</strain>
    </source>
</reference>
<name>A0A9D2GSL1_9BACT</name>
<gene>
    <name evidence="1" type="ORF">IAC04_08260</name>
</gene>
<dbReference type="EMBL" id="DXAW01000144">
    <property type="protein sequence ID" value="HIZ86470.1"/>
    <property type="molecule type" value="Genomic_DNA"/>
</dbReference>
<sequence>MNILVSPYRGGDFYFRSDSTLIRMLSDFYFPDYVDSISAIPMLCMRSGRSGKSVSARFAPRYLGDFSCGLLLKASVNAALTHETDRTFIENALDYSTIIPYDLIPVDRLSGYLTAERPYTLKINGLTKAAISSLPDIQMLSARFEAVSRYCSVRTGDFIAFELSDPIPVSKDSHLTATFGVEGHISVLIH</sequence>
<reference evidence="1" key="1">
    <citation type="journal article" date="2021" name="PeerJ">
        <title>Extensive microbial diversity within the chicken gut microbiome revealed by metagenomics and culture.</title>
        <authorList>
            <person name="Gilroy R."/>
            <person name="Ravi A."/>
            <person name="Getino M."/>
            <person name="Pursley I."/>
            <person name="Horton D.L."/>
            <person name="Alikhan N.F."/>
            <person name="Baker D."/>
            <person name="Gharbi K."/>
            <person name="Hall N."/>
            <person name="Watson M."/>
            <person name="Adriaenssens E.M."/>
            <person name="Foster-Nyarko E."/>
            <person name="Jarju S."/>
            <person name="Secka A."/>
            <person name="Antonio M."/>
            <person name="Oren A."/>
            <person name="Chaudhuri R.R."/>
            <person name="La Ragione R."/>
            <person name="Hildebrand F."/>
            <person name="Pallen M.J."/>
        </authorList>
    </citation>
    <scope>NUCLEOTIDE SEQUENCE</scope>
    <source>
        <strain evidence="1">Gambia16-554</strain>
    </source>
</reference>
<evidence type="ECO:0000313" key="1">
    <source>
        <dbReference type="EMBL" id="HIZ86470.1"/>
    </source>
</evidence>
<dbReference type="Proteomes" id="UP000824115">
    <property type="component" value="Unassembled WGS sequence"/>
</dbReference>
<organism evidence="1 2">
    <name type="scientific">Candidatus Coprenecus stercoravium</name>
    <dbReference type="NCBI Taxonomy" id="2840735"/>
    <lineage>
        <taxon>Bacteria</taxon>
        <taxon>Pseudomonadati</taxon>
        <taxon>Bacteroidota</taxon>
        <taxon>Bacteroidia</taxon>
        <taxon>Bacteroidales</taxon>
        <taxon>Rikenellaceae</taxon>
        <taxon>Rikenellaceae incertae sedis</taxon>
        <taxon>Candidatus Coprenecus</taxon>
    </lineage>
</organism>
<proteinExistence type="predicted"/>
<comment type="caution">
    <text evidence="1">The sequence shown here is derived from an EMBL/GenBank/DDBJ whole genome shotgun (WGS) entry which is preliminary data.</text>
</comment>
<evidence type="ECO:0000313" key="2">
    <source>
        <dbReference type="Proteomes" id="UP000824115"/>
    </source>
</evidence>
<protein>
    <submittedName>
        <fullName evidence="1">Uncharacterized protein</fullName>
    </submittedName>
</protein>